<accession>A0AAW1JU58</accession>
<protein>
    <recommendedName>
        <fullName evidence="1">Reverse transcriptase domain-containing protein</fullName>
    </recommendedName>
</protein>
<evidence type="ECO:0000313" key="3">
    <source>
        <dbReference type="Proteomes" id="UP001458880"/>
    </source>
</evidence>
<dbReference type="EMBL" id="JASPKY010000345">
    <property type="protein sequence ID" value="KAK9707609.1"/>
    <property type="molecule type" value="Genomic_DNA"/>
</dbReference>
<evidence type="ECO:0000313" key="2">
    <source>
        <dbReference type="EMBL" id="KAK9707609.1"/>
    </source>
</evidence>
<dbReference type="Proteomes" id="UP001458880">
    <property type="component" value="Unassembled WGS sequence"/>
</dbReference>
<name>A0AAW1JU58_POPJA</name>
<dbReference type="PROSITE" id="PS50878">
    <property type="entry name" value="RT_POL"/>
    <property type="match status" value="1"/>
</dbReference>
<organism evidence="2 3">
    <name type="scientific">Popillia japonica</name>
    <name type="common">Japanese beetle</name>
    <dbReference type="NCBI Taxonomy" id="7064"/>
    <lineage>
        <taxon>Eukaryota</taxon>
        <taxon>Metazoa</taxon>
        <taxon>Ecdysozoa</taxon>
        <taxon>Arthropoda</taxon>
        <taxon>Hexapoda</taxon>
        <taxon>Insecta</taxon>
        <taxon>Pterygota</taxon>
        <taxon>Neoptera</taxon>
        <taxon>Endopterygota</taxon>
        <taxon>Coleoptera</taxon>
        <taxon>Polyphaga</taxon>
        <taxon>Scarabaeiformia</taxon>
        <taxon>Scarabaeidae</taxon>
        <taxon>Rutelinae</taxon>
        <taxon>Popillia</taxon>
    </lineage>
</organism>
<feature type="domain" description="Reverse transcriptase" evidence="1">
    <location>
        <begin position="1"/>
        <end position="68"/>
    </location>
</feature>
<dbReference type="InterPro" id="IPR000477">
    <property type="entry name" value="RT_dom"/>
</dbReference>
<gene>
    <name evidence="2" type="ORF">QE152_g27740</name>
</gene>
<evidence type="ECO:0000259" key="1">
    <source>
        <dbReference type="PROSITE" id="PS50878"/>
    </source>
</evidence>
<keyword evidence="3" id="KW-1185">Reference proteome</keyword>
<sequence>MGSSLSPIVADVVMNTVLKNIRDQVPYVFGFMYQYVDDLACALPTVEIENTLNLFNNICDVQPNTKLI</sequence>
<dbReference type="AlphaFoldDB" id="A0AAW1JU58"/>
<reference evidence="2 3" key="1">
    <citation type="journal article" date="2024" name="BMC Genomics">
        <title>De novo assembly and annotation of Popillia japonica's genome with initial clues to its potential as an invasive pest.</title>
        <authorList>
            <person name="Cucini C."/>
            <person name="Boschi S."/>
            <person name="Funari R."/>
            <person name="Cardaioli E."/>
            <person name="Iannotti N."/>
            <person name="Marturano G."/>
            <person name="Paoli F."/>
            <person name="Bruttini M."/>
            <person name="Carapelli A."/>
            <person name="Frati F."/>
            <person name="Nardi F."/>
        </authorList>
    </citation>
    <scope>NUCLEOTIDE SEQUENCE [LARGE SCALE GENOMIC DNA]</scope>
    <source>
        <strain evidence="2">DMR45628</strain>
    </source>
</reference>
<proteinExistence type="predicted"/>
<comment type="caution">
    <text evidence="2">The sequence shown here is derived from an EMBL/GenBank/DDBJ whole genome shotgun (WGS) entry which is preliminary data.</text>
</comment>